<evidence type="ECO:0000256" key="1">
    <source>
        <dbReference type="ARBA" id="ARBA00004127"/>
    </source>
</evidence>
<dbReference type="InterPro" id="IPR008250">
    <property type="entry name" value="ATPase_P-typ_transduc_dom_A_sf"/>
</dbReference>
<dbReference type="NCBIfam" id="TIGR01525">
    <property type="entry name" value="ATPase-IB_hvy"/>
    <property type="match status" value="1"/>
</dbReference>
<dbReference type="RefSeq" id="XP_638720.1">
    <property type="nucleotide sequence ID" value="XM_633628.1"/>
</dbReference>
<dbReference type="Pfam" id="PF00702">
    <property type="entry name" value="Hydrolase"/>
    <property type="match status" value="1"/>
</dbReference>
<evidence type="ECO:0000256" key="3">
    <source>
        <dbReference type="ARBA" id="ARBA00022448"/>
    </source>
</evidence>
<dbReference type="InParanoid" id="Q54Q77"/>
<dbReference type="KEGG" id="ddi:DDB_G0284141"/>
<dbReference type="FunFam" id="3.30.70.100:FF:000005">
    <property type="entry name" value="Copper-exporting P-type ATPase A"/>
    <property type="match status" value="2"/>
</dbReference>
<evidence type="ECO:0000256" key="6">
    <source>
        <dbReference type="ARBA" id="ARBA00022737"/>
    </source>
</evidence>
<dbReference type="Pfam" id="PF00122">
    <property type="entry name" value="E1-E2_ATPase"/>
    <property type="match status" value="1"/>
</dbReference>
<comment type="subcellular location">
    <subcellularLocation>
        <location evidence="1">Endomembrane system</location>
        <topology evidence="1">Multi-pass membrane protein</topology>
    </subcellularLocation>
    <subcellularLocation>
        <location evidence="16">Membrane</location>
    </subcellularLocation>
</comment>
<dbReference type="FunFam" id="3.40.50.1000:FF:000031">
    <property type="entry name" value="Probable copper-transporting ATPase HMA5"/>
    <property type="match status" value="1"/>
</dbReference>
<keyword evidence="12 16" id="KW-1133">Transmembrane helix</keyword>
<keyword evidence="4 16" id="KW-0812">Transmembrane</keyword>
<evidence type="ECO:0000256" key="17">
    <source>
        <dbReference type="SAM" id="MobiDB-lite"/>
    </source>
</evidence>
<dbReference type="InterPro" id="IPR023298">
    <property type="entry name" value="ATPase_P-typ_TM_dom_sf"/>
</dbReference>
<dbReference type="SFLD" id="SFLDS00003">
    <property type="entry name" value="Haloacid_Dehalogenase"/>
    <property type="match status" value="1"/>
</dbReference>
<dbReference type="InterPro" id="IPR044492">
    <property type="entry name" value="P_typ_ATPase_HD_dom"/>
</dbReference>
<dbReference type="SUPFAM" id="SSF81653">
    <property type="entry name" value="Calcium ATPase, transduction domain A"/>
    <property type="match status" value="1"/>
</dbReference>
<keyword evidence="14" id="KW-0406">Ion transport</keyword>
<dbReference type="PRINTS" id="PR00942">
    <property type="entry name" value="CUATPASEI"/>
</dbReference>
<dbReference type="SUPFAM" id="SSF81660">
    <property type="entry name" value="Metal cation-transporting ATPase, ATP-binding domain N"/>
    <property type="match status" value="1"/>
</dbReference>
<evidence type="ECO:0000256" key="4">
    <source>
        <dbReference type="ARBA" id="ARBA00022692"/>
    </source>
</evidence>
<dbReference type="PhylomeDB" id="Q54Q77"/>
<dbReference type="FunCoup" id="Q54Q77">
    <property type="interactions" value="106"/>
</dbReference>
<protein>
    <submittedName>
        <fullName evidence="19">P-type ATPase</fullName>
    </submittedName>
</protein>
<evidence type="ECO:0000256" key="12">
    <source>
        <dbReference type="ARBA" id="ARBA00022989"/>
    </source>
</evidence>
<feature type="transmembrane region" description="Helical" evidence="16">
    <location>
        <begin position="902"/>
        <end position="921"/>
    </location>
</feature>
<dbReference type="FunFam" id="2.70.150.10:FF:000002">
    <property type="entry name" value="Copper-transporting ATPase 1, putative"/>
    <property type="match status" value="1"/>
</dbReference>
<keyword evidence="9 16" id="KW-0067">ATP-binding</keyword>
<dbReference type="PANTHER" id="PTHR43520">
    <property type="entry name" value="ATP7, ISOFORM B"/>
    <property type="match status" value="1"/>
</dbReference>
<evidence type="ECO:0000256" key="13">
    <source>
        <dbReference type="ARBA" id="ARBA00023008"/>
    </source>
</evidence>
<dbReference type="Pfam" id="PF00403">
    <property type="entry name" value="HMA"/>
    <property type="match status" value="2"/>
</dbReference>
<dbReference type="PaxDb" id="44689-DDB0235190"/>
<feature type="domain" description="HMA" evidence="18">
    <location>
        <begin position="27"/>
        <end position="93"/>
    </location>
</feature>
<dbReference type="HOGENOM" id="CLU_001771_0_1_1"/>
<dbReference type="SFLD" id="SFLDG00002">
    <property type="entry name" value="C1.7:_P-type_atpase_like"/>
    <property type="match status" value="1"/>
</dbReference>
<dbReference type="NCBIfam" id="TIGR01494">
    <property type="entry name" value="ATPase_P-type"/>
    <property type="match status" value="2"/>
</dbReference>
<dbReference type="dictyBase" id="DDB_G0284141">
    <property type="gene designation" value="atp7a"/>
</dbReference>
<evidence type="ECO:0000256" key="5">
    <source>
        <dbReference type="ARBA" id="ARBA00022723"/>
    </source>
</evidence>
<dbReference type="InterPro" id="IPR036412">
    <property type="entry name" value="HAD-like_sf"/>
</dbReference>
<dbReference type="InterPro" id="IPR023299">
    <property type="entry name" value="ATPase_P-typ_cyto_dom_N"/>
</dbReference>
<reference evidence="19 20" key="1">
    <citation type="journal article" date="2005" name="Nature">
        <title>The genome of the social amoeba Dictyostelium discoideum.</title>
        <authorList>
            <consortium name="The Dictyostelium discoideum Sequencing Consortium"/>
            <person name="Eichinger L."/>
            <person name="Pachebat J.A."/>
            <person name="Glockner G."/>
            <person name="Rajandream M.A."/>
            <person name="Sucgang R."/>
            <person name="Berriman M."/>
            <person name="Song J."/>
            <person name="Olsen R."/>
            <person name="Szafranski K."/>
            <person name="Xu Q."/>
            <person name="Tunggal B."/>
            <person name="Kummerfeld S."/>
            <person name="Madera M."/>
            <person name="Konfortov B.A."/>
            <person name="Rivero F."/>
            <person name="Bankier A.T."/>
            <person name="Lehmann R."/>
            <person name="Hamlin N."/>
            <person name="Davies R."/>
            <person name="Gaudet P."/>
            <person name="Fey P."/>
            <person name="Pilcher K."/>
            <person name="Chen G."/>
            <person name="Saunders D."/>
            <person name="Sodergren E."/>
            <person name="Davis P."/>
            <person name="Kerhornou A."/>
            <person name="Nie X."/>
            <person name="Hall N."/>
            <person name="Anjard C."/>
            <person name="Hemphill L."/>
            <person name="Bason N."/>
            <person name="Farbrother P."/>
            <person name="Desany B."/>
            <person name="Just E."/>
            <person name="Morio T."/>
            <person name="Rost R."/>
            <person name="Churcher C."/>
            <person name="Cooper J."/>
            <person name="Haydock S."/>
            <person name="van Driessche N."/>
            <person name="Cronin A."/>
            <person name="Goodhead I."/>
            <person name="Muzny D."/>
            <person name="Mourier T."/>
            <person name="Pain A."/>
            <person name="Lu M."/>
            <person name="Harper D."/>
            <person name="Lindsay R."/>
            <person name="Hauser H."/>
            <person name="James K."/>
            <person name="Quiles M."/>
            <person name="Madan Babu M."/>
            <person name="Saito T."/>
            <person name="Buchrieser C."/>
            <person name="Wardroper A."/>
            <person name="Felder M."/>
            <person name="Thangavelu M."/>
            <person name="Johnson D."/>
            <person name="Knights A."/>
            <person name="Loulseged H."/>
            <person name="Mungall K."/>
            <person name="Oliver K."/>
            <person name="Price C."/>
            <person name="Quail M.A."/>
            <person name="Urushihara H."/>
            <person name="Hernandez J."/>
            <person name="Rabbinowitsch E."/>
            <person name="Steffen D."/>
            <person name="Sanders M."/>
            <person name="Ma J."/>
            <person name="Kohara Y."/>
            <person name="Sharp S."/>
            <person name="Simmonds M."/>
            <person name="Spiegler S."/>
            <person name="Tivey A."/>
            <person name="Sugano S."/>
            <person name="White B."/>
            <person name="Walker D."/>
            <person name="Woodward J."/>
            <person name="Winckler T."/>
            <person name="Tanaka Y."/>
            <person name="Shaulsky G."/>
            <person name="Schleicher M."/>
            <person name="Weinstock G."/>
            <person name="Rosenthal A."/>
            <person name="Cox E.C."/>
            <person name="Chisholm R.L."/>
            <person name="Gibbs R."/>
            <person name="Loomis W.F."/>
            <person name="Platzer M."/>
            <person name="Kay R.R."/>
            <person name="Williams J."/>
            <person name="Dear P.H."/>
            <person name="Noegel A.A."/>
            <person name="Barrell B."/>
            <person name="Kuspa A."/>
        </authorList>
    </citation>
    <scope>NUCLEOTIDE SEQUENCE [LARGE SCALE GENOMIC DNA]</scope>
    <source>
        <strain evidence="19 20">AX4</strain>
    </source>
</reference>
<dbReference type="CDD" id="cd00371">
    <property type="entry name" value="HMA"/>
    <property type="match status" value="2"/>
</dbReference>
<proteinExistence type="inferred from homology"/>
<dbReference type="Gene3D" id="3.40.50.1000">
    <property type="entry name" value="HAD superfamily/HAD-like"/>
    <property type="match status" value="1"/>
</dbReference>
<keyword evidence="11" id="KW-1278">Translocase</keyword>
<keyword evidence="15 16" id="KW-0472">Membrane</keyword>
<keyword evidence="5 16" id="KW-0479">Metal-binding</keyword>
<dbReference type="Reactome" id="R-DDI-936837">
    <property type="pathway name" value="Ion transport by P-type ATPases"/>
</dbReference>
<evidence type="ECO:0000313" key="19">
    <source>
        <dbReference type="EMBL" id="EAL65411.1"/>
    </source>
</evidence>
<dbReference type="Gene3D" id="3.40.1110.10">
    <property type="entry name" value="Calcium-transporting ATPase, cytoplasmic domain N"/>
    <property type="match status" value="1"/>
</dbReference>
<dbReference type="STRING" id="44689.Q54Q77"/>
<feature type="transmembrane region" description="Helical" evidence="16">
    <location>
        <begin position="873"/>
        <end position="896"/>
    </location>
</feature>
<dbReference type="NCBIfam" id="TIGR00003">
    <property type="entry name" value="copper ion binding protein"/>
    <property type="match status" value="2"/>
</dbReference>
<dbReference type="Gene3D" id="3.30.70.100">
    <property type="match status" value="2"/>
</dbReference>
<dbReference type="SMR" id="Q54Q77"/>
<dbReference type="PRINTS" id="PR00119">
    <property type="entry name" value="CATATPASE"/>
</dbReference>
<evidence type="ECO:0000313" key="20">
    <source>
        <dbReference type="Proteomes" id="UP000002195"/>
    </source>
</evidence>
<dbReference type="InterPro" id="IPR006121">
    <property type="entry name" value="HMA_dom"/>
</dbReference>
<comment type="caution">
    <text evidence="19">The sequence shown here is derived from an EMBL/GenBank/DDBJ whole genome shotgun (WGS) entry which is preliminary data.</text>
</comment>
<dbReference type="InterPro" id="IPR018303">
    <property type="entry name" value="ATPase_P-typ_P_site"/>
</dbReference>
<dbReference type="Gene3D" id="2.70.150.10">
    <property type="entry name" value="Calcium-transporting ATPase, cytoplasmic transduction domain A"/>
    <property type="match status" value="1"/>
</dbReference>
<dbReference type="InterPro" id="IPR001757">
    <property type="entry name" value="P_typ_ATPase"/>
</dbReference>
<dbReference type="PRINTS" id="PR00943">
    <property type="entry name" value="CUATPASE"/>
</dbReference>
<name>Q54Q77_DICDI</name>
<dbReference type="InterPro" id="IPR023214">
    <property type="entry name" value="HAD_sf"/>
</dbReference>
<feature type="transmembrane region" description="Helical" evidence="16">
    <location>
        <begin position="265"/>
        <end position="284"/>
    </location>
</feature>
<dbReference type="EMBL" id="AAFI02000063">
    <property type="protein sequence ID" value="EAL65411.1"/>
    <property type="molecule type" value="Genomic_DNA"/>
</dbReference>
<feature type="domain" description="HMA" evidence="18">
    <location>
        <begin position="101"/>
        <end position="167"/>
    </location>
</feature>
<dbReference type="PANTHER" id="PTHR43520:SF8">
    <property type="entry name" value="P-TYPE CU(+) TRANSPORTER"/>
    <property type="match status" value="1"/>
</dbReference>
<sequence>MGDYIQLEVLDKKVEEFPDGASIPKEKKAIFSVQGMTCSSCVGIIESFVSNVEGVISIQVALLQETAEVKFNPLILSEDDIVEQISMVGFEAKHLVQAENNTIVLNIGGMTCSSCVGIIENYVSNVDGVIECRVNLAMETARVVYDPDLTGVRDIIRNIEDVGFTAQIPSQNFDDTKNIQKEEAEKLKKNLIFSTFFTVPVFLIGMVLHKISFFNFLYTNNILHGISYADSIMLCLTTPVQFLVGKRFYVNGYKSLKHGGANMDVLVALGTSCAYFYSLMVLLMDYTSEDGGSTVGMKTFFDTSASLITFILLGKYLEVIAKGKTSEAIKKLMGLQATKALLLTIDQNEGGGGGGGSDNKTTTTILEEREIDIDLVQRGDYLKVLPGSKVPTDGIVVSGLSHIDESIITGESLPVSKKSGDKLIGGTLNQKGVLVMKATRIGGETSLSQIIKLVEKAQTERAPIQSLADKVSGYFVPSVITLGLLTFIVWLIAGSSGVASDYIKASNSSVFQFALRNAISVIVIACPCALGLATPTAVMVGTGIGAQNGILIKGGSHLETAHKISAIIFDKTGTLTTGKPIVSNVNIFGNLNNNNNGNNNSGKINKKTFFQMVASAEAASEHPLAGAIVNYAFEVCDVQSTTPPLSFESITGSGIRATLAPNNIEIMIGNLKWIKSEGISYDPTLTISPDRSINNNHHHNDDDDDDEGTLSHIEDQVRRLESDGNTVVYVVIDRQLMGYIAISDQLKPEAHATITELNKMGICTWMVTGDNPRTANAIAQQVGIDQVFAEVLPSNKSKKVMELKKMGHTVAMIGDGINDSPALAEADVGIAIGAGTDIAIEAADIVLVKSDLRDVITAISLSKTTFNRIRFNYLWATLYNILGIPLAAGLLIPFGISIPPMMAGLAMAFSSISVVLSSLHLKTYQKPDIPIHSRTTEETRQRIHKEQSQLFKKNKIIFESSPTISSKSNNKIEKLSLLSDHDNIV</sequence>
<accession>Q54Q77</accession>
<dbReference type="GO" id="GO:0009617">
    <property type="term" value="P:response to bacterium"/>
    <property type="evidence" value="ECO:0000314"/>
    <property type="project" value="dictyBase"/>
</dbReference>
<dbReference type="PROSITE" id="PS00154">
    <property type="entry name" value="ATPASE_E1_E2"/>
    <property type="match status" value="1"/>
</dbReference>
<keyword evidence="7 16" id="KW-0547">Nucleotide-binding</keyword>
<dbReference type="OMA" id="HWMLPAW"/>
<dbReference type="GO" id="GO:0043682">
    <property type="term" value="F:P-type divalent copper transporter activity"/>
    <property type="evidence" value="ECO:0000318"/>
    <property type="project" value="GO_Central"/>
</dbReference>
<dbReference type="InterPro" id="IPR059000">
    <property type="entry name" value="ATPase_P-type_domA"/>
</dbReference>
<gene>
    <name evidence="19" type="primary">atp7a</name>
    <name evidence="19" type="ORF">DDB_G0284141</name>
</gene>
<evidence type="ECO:0000256" key="8">
    <source>
        <dbReference type="ARBA" id="ARBA00022796"/>
    </source>
</evidence>
<dbReference type="SUPFAM" id="SSF81665">
    <property type="entry name" value="Calcium ATPase, transmembrane domain M"/>
    <property type="match status" value="1"/>
</dbReference>
<dbReference type="SUPFAM" id="SSF56784">
    <property type="entry name" value="HAD-like"/>
    <property type="match status" value="1"/>
</dbReference>
<evidence type="ECO:0000256" key="14">
    <source>
        <dbReference type="ARBA" id="ARBA00023065"/>
    </source>
</evidence>
<feature type="transmembrane region" description="Helical" evidence="16">
    <location>
        <begin position="513"/>
        <end position="533"/>
    </location>
</feature>
<feature type="transmembrane region" description="Helical" evidence="16">
    <location>
        <begin position="471"/>
        <end position="493"/>
    </location>
</feature>
<dbReference type="GO" id="GO:0016020">
    <property type="term" value="C:membrane"/>
    <property type="evidence" value="ECO:0000318"/>
    <property type="project" value="GO_Central"/>
</dbReference>
<dbReference type="GO" id="GO:0012505">
    <property type="term" value="C:endomembrane system"/>
    <property type="evidence" value="ECO:0007669"/>
    <property type="project" value="UniProtKB-SubCell"/>
</dbReference>
<feature type="transmembrane region" description="Helical" evidence="16">
    <location>
        <begin position="304"/>
        <end position="321"/>
    </location>
</feature>
<feature type="transmembrane region" description="Helical" evidence="16">
    <location>
        <begin position="225"/>
        <end position="244"/>
    </location>
</feature>
<comment type="similarity">
    <text evidence="2 16">Belongs to the cation transport ATPase (P-type) (TC 3.A.3) family. Type IB subfamily.</text>
</comment>
<dbReference type="Proteomes" id="UP000002195">
    <property type="component" value="Unassembled WGS sequence"/>
</dbReference>
<dbReference type="InterPro" id="IPR027256">
    <property type="entry name" value="P-typ_ATPase_IB"/>
</dbReference>
<dbReference type="SFLD" id="SFLDF00027">
    <property type="entry name" value="p-type_atpase"/>
    <property type="match status" value="1"/>
</dbReference>
<dbReference type="SUPFAM" id="SSF55008">
    <property type="entry name" value="HMA, heavy metal-associated domain"/>
    <property type="match status" value="2"/>
</dbReference>
<dbReference type="GeneID" id="8624390"/>
<keyword evidence="10" id="KW-0460">Magnesium</keyword>
<dbReference type="GO" id="GO:0005524">
    <property type="term" value="F:ATP binding"/>
    <property type="evidence" value="ECO:0007669"/>
    <property type="project" value="UniProtKB-UniRule"/>
</dbReference>
<feature type="region of interest" description="Disordered" evidence="17">
    <location>
        <begin position="690"/>
        <end position="709"/>
    </location>
</feature>
<dbReference type="GO" id="GO:0016887">
    <property type="term" value="F:ATP hydrolysis activity"/>
    <property type="evidence" value="ECO:0007669"/>
    <property type="project" value="InterPro"/>
</dbReference>
<evidence type="ECO:0000256" key="7">
    <source>
        <dbReference type="ARBA" id="ARBA00022741"/>
    </source>
</evidence>
<dbReference type="VEuPathDB" id="AmoebaDB:DDB_G0284141"/>
<evidence type="ECO:0000256" key="9">
    <source>
        <dbReference type="ARBA" id="ARBA00022840"/>
    </source>
</evidence>
<evidence type="ECO:0000256" key="15">
    <source>
        <dbReference type="ARBA" id="ARBA00023136"/>
    </source>
</evidence>
<evidence type="ECO:0000256" key="2">
    <source>
        <dbReference type="ARBA" id="ARBA00006024"/>
    </source>
</evidence>
<dbReference type="GO" id="GO:0005507">
    <property type="term" value="F:copper ion binding"/>
    <property type="evidence" value="ECO:0000318"/>
    <property type="project" value="GO_Central"/>
</dbReference>
<dbReference type="CDD" id="cd02094">
    <property type="entry name" value="P-type_ATPase_Cu-like"/>
    <property type="match status" value="1"/>
</dbReference>
<dbReference type="eggNOG" id="KOG0207">
    <property type="taxonomic scope" value="Eukaryota"/>
</dbReference>
<feature type="transmembrane region" description="Helical" evidence="16">
    <location>
        <begin position="191"/>
        <end position="213"/>
    </location>
</feature>
<keyword evidence="6" id="KW-0677">Repeat</keyword>
<evidence type="ECO:0000256" key="16">
    <source>
        <dbReference type="RuleBase" id="RU362081"/>
    </source>
</evidence>
<evidence type="ECO:0000259" key="18">
    <source>
        <dbReference type="PROSITE" id="PS50846"/>
    </source>
</evidence>
<dbReference type="GO" id="GO:0055070">
    <property type="term" value="P:copper ion homeostasis"/>
    <property type="evidence" value="ECO:0000318"/>
    <property type="project" value="GO_Central"/>
</dbReference>
<dbReference type="AlphaFoldDB" id="Q54Q77"/>
<dbReference type="PROSITE" id="PS50846">
    <property type="entry name" value="HMA_2"/>
    <property type="match status" value="2"/>
</dbReference>
<dbReference type="PROSITE" id="PS01047">
    <property type="entry name" value="HMA_1"/>
    <property type="match status" value="2"/>
</dbReference>
<dbReference type="InterPro" id="IPR006122">
    <property type="entry name" value="HMA_Cu_ion-bd"/>
</dbReference>
<dbReference type="InterPro" id="IPR036163">
    <property type="entry name" value="HMA_dom_sf"/>
</dbReference>
<dbReference type="InterPro" id="IPR017969">
    <property type="entry name" value="Heavy-metal-associated_CS"/>
</dbReference>
<keyword evidence="3" id="KW-0813">Transport</keyword>
<keyword evidence="20" id="KW-1185">Reference proteome</keyword>
<keyword evidence="13" id="KW-0186">Copper</keyword>
<organism evidence="19 20">
    <name type="scientific">Dictyostelium discoideum</name>
    <name type="common">Social amoeba</name>
    <dbReference type="NCBI Taxonomy" id="44689"/>
    <lineage>
        <taxon>Eukaryota</taxon>
        <taxon>Amoebozoa</taxon>
        <taxon>Evosea</taxon>
        <taxon>Eumycetozoa</taxon>
        <taxon>Dictyostelia</taxon>
        <taxon>Dictyosteliales</taxon>
        <taxon>Dictyosteliaceae</taxon>
        <taxon>Dictyostelium</taxon>
    </lineage>
</organism>
<keyword evidence="8" id="KW-0187">Copper transport</keyword>
<evidence type="ECO:0000256" key="11">
    <source>
        <dbReference type="ARBA" id="ARBA00022967"/>
    </source>
</evidence>
<evidence type="ECO:0000256" key="10">
    <source>
        <dbReference type="ARBA" id="ARBA00022842"/>
    </source>
</evidence>